<feature type="region of interest" description="Disordered" evidence="1">
    <location>
        <begin position="144"/>
        <end position="176"/>
    </location>
</feature>
<keyword evidence="3" id="KW-1185">Reference proteome</keyword>
<evidence type="ECO:0000313" key="3">
    <source>
        <dbReference type="Proteomes" id="UP000603602"/>
    </source>
</evidence>
<accession>A0ABR9BCD6</accession>
<protein>
    <submittedName>
        <fullName evidence="2">Uncharacterized protein</fullName>
    </submittedName>
</protein>
<evidence type="ECO:0000256" key="1">
    <source>
        <dbReference type="SAM" id="MobiDB-lite"/>
    </source>
</evidence>
<sequence>MNDPQQVLRKLLQIEEPWTVTESLLDAARRRHDIWISLETPRGWFGLGRAKAPPSAPPVSWRHVNFGDWEVHVHVAAPPSADLSHQPWTGDADLPFSRALTRQVFAHLREGCSLQSICALLRLPIADLWRFRYALDSGRWSAAGMPPPGEAPAAGAPSAGDAPAREQGDPDVPDPADPVWTALLDGSLPIEIRALGLRLLLTRLRAQFELIADAEVRSLKLQECRRYFLKNKHLLAHELAQLRGEGRVVQ</sequence>
<feature type="compositionally biased region" description="Low complexity" evidence="1">
    <location>
        <begin position="151"/>
        <end position="162"/>
    </location>
</feature>
<name>A0ABR9BCD6_9RHOO</name>
<proteinExistence type="predicted"/>
<dbReference type="EMBL" id="JACYTO010000002">
    <property type="protein sequence ID" value="MBD8503985.1"/>
    <property type="molecule type" value="Genomic_DNA"/>
</dbReference>
<gene>
    <name evidence="2" type="ORF">IFO67_13905</name>
</gene>
<dbReference type="Proteomes" id="UP000603602">
    <property type="component" value="Unassembled WGS sequence"/>
</dbReference>
<dbReference type="RefSeq" id="WP_187718772.1">
    <property type="nucleotide sequence ID" value="NZ_JACTAH010000002.1"/>
</dbReference>
<reference evidence="3" key="1">
    <citation type="submission" date="2023-07" db="EMBL/GenBank/DDBJ databases">
        <title>Thauera sp. CAU 1555 isolated from sand of Yaerae Beach.</title>
        <authorList>
            <person name="Kim W."/>
        </authorList>
    </citation>
    <scope>NUCLEOTIDE SEQUENCE [LARGE SCALE GENOMIC DNA]</scope>
    <source>
        <strain evidence="3">CAU 1555</strain>
    </source>
</reference>
<evidence type="ECO:0000313" key="2">
    <source>
        <dbReference type="EMBL" id="MBD8503985.1"/>
    </source>
</evidence>
<organism evidence="2 3">
    <name type="scientific">Thauera sedimentorum</name>
    <dbReference type="NCBI Taxonomy" id="2767595"/>
    <lineage>
        <taxon>Bacteria</taxon>
        <taxon>Pseudomonadati</taxon>
        <taxon>Pseudomonadota</taxon>
        <taxon>Betaproteobacteria</taxon>
        <taxon>Rhodocyclales</taxon>
        <taxon>Zoogloeaceae</taxon>
        <taxon>Thauera</taxon>
    </lineage>
</organism>
<comment type="caution">
    <text evidence="2">The sequence shown here is derived from an EMBL/GenBank/DDBJ whole genome shotgun (WGS) entry which is preliminary data.</text>
</comment>